<feature type="region of interest" description="Disordered" evidence="1">
    <location>
        <begin position="605"/>
        <end position="634"/>
    </location>
</feature>
<reference evidence="2" key="1">
    <citation type="journal article" date="2020" name="Phytopathology">
        <title>Genome sequence of the chestnut blight fungus Cryphonectria parasitica EP155: A fundamental resource for an archetypical invasive plant pathogen.</title>
        <authorList>
            <person name="Crouch J.A."/>
            <person name="Dawe A."/>
            <person name="Aerts A."/>
            <person name="Barry K."/>
            <person name="Churchill A.C.L."/>
            <person name="Grimwood J."/>
            <person name="Hillman B."/>
            <person name="Milgroom M.G."/>
            <person name="Pangilinan J."/>
            <person name="Smith M."/>
            <person name="Salamov A."/>
            <person name="Schmutz J."/>
            <person name="Yadav J."/>
            <person name="Grigoriev I.V."/>
            <person name="Nuss D."/>
        </authorList>
    </citation>
    <scope>NUCLEOTIDE SEQUENCE</scope>
    <source>
        <strain evidence="2">EP155</strain>
    </source>
</reference>
<evidence type="ECO:0000313" key="2">
    <source>
        <dbReference type="EMBL" id="KAF3763825.1"/>
    </source>
</evidence>
<comment type="caution">
    <text evidence="2">The sequence shown here is derived from an EMBL/GenBank/DDBJ whole genome shotgun (WGS) entry which is preliminary data.</text>
</comment>
<keyword evidence="3" id="KW-1185">Reference proteome</keyword>
<organism evidence="2 3">
    <name type="scientific">Cryphonectria parasitica (strain ATCC 38755 / EP155)</name>
    <dbReference type="NCBI Taxonomy" id="660469"/>
    <lineage>
        <taxon>Eukaryota</taxon>
        <taxon>Fungi</taxon>
        <taxon>Dikarya</taxon>
        <taxon>Ascomycota</taxon>
        <taxon>Pezizomycotina</taxon>
        <taxon>Sordariomycetes</taxon>
        <taxon>Sordariomycetidae</taxon>
        <taxon>Diaporthales</taxon>
        <taxon>Cryphonectriaceae</taxon>
        <taxon>Cryphonectria-Endothia species complex</taxon>
        <taxon>Cryphonectria</taxon>
    </lineage>
</organism>
<feature type="compositionally biased region" description="Basic and acidic residues" evidence="1">
    <location>
        <begin position="700"/>
        <end position="717"/>
    </location>
</feature>
<evidence type="ECO:0000256" key="1">
    <source>
        <dbReference type="SAM" id="MobiDB-lite"/>
    </source>
</evidence>
<dbReference type="GeneID" id="63842919"/>
<feature type="compositionally biased region" description="Polar residues" evidence="1">
    <location>
        <begin position="605"/>
        <end position="623"/>
    </location>
</feature>
<feature type="region of interest" description="Disordered" evidence="1">
    <location>
        <begin position="491"/>
        <end position="541"/>
    </location>
</feature>
<name>A0A9P4XZV8_CRYP1</name>
<feature type="region of interest" description="Disordered" evidence="1">
    <location>
        <begin position="807"/>
        <end position="841"/>
    </location>
</feature>
<dbReference type="OrthoDB" id="5223045at2759"/>
<protein>
    <submittedName>
        <fullName evidence="2">Uncharacterized protein</fullName>
    </submittedName>
</protein>
<dbReference type="RefSeq" id="XP_040774786.1">
    <property type="nucleotide sequence ID" value="XM_040925790.1"/>
</dbReference>
<sequence length="864" mass="93256">MRITFPPQFYIRCYLSSILFERSSITIPLRKIQHSNVHQHFLPIMDADRLSSQNGTASSAQTLPSWKGADGCPCLGPLAARSQSRLRESLLLVKDSIITLMFAPISIPMAVLVDAIRIVHALWPMGDNHVAPVSQTPVSSRLQEPCVCPKPNTCSSSGQYGRSEQPVGTTKAGDGVTRLPRELEALELYEAIFVPGDETEFIGVLYDKATKQWRSTSMAHESPQLARLRAREERVLVVCSRSLVQALSLGGCGKSMLTVNDQKRGLVLQHQTLVNRLPSGYEVLGFQAGELSGLRLSSHDVFHIQNLEDFLFHAARDAEAITAASGGAFLKSWLIPLPRLLGLMDDTAAQSTCKRGFWQLHHLGFATQVYLQLWDPGQWSPSDSLDDVEISDATTWFETYGQEMDSAMREAILNVLTFLLEPPPPPLPLPPAAAGTGSRSGPKIYIVSRSSMTASTSLMKIRDSTRRRAPPGPIDPLLLGKASRHVLPLPPLHHVQNEPASDAPQQHARIQHPYPLVPPPPSAAKPKLGIPSSTSQEDEKEARMGLHSNKSLCNGENGVSHPPSSNLRNIMKSGEEPVGFEHASCAGNITDPCIVRPNGTSYALSDRSGVSTTTPSVPNSIQEPSSPSAVISSAAPSVVDSGVCVELPTHNSGLQPQQSTSPDLPGNILPPSVRPAFEMATKDDLRSSPATTQPPIDPAASHDDLSPSRSASLDRSRNTLENGISWSTLPTDLSSPVIARVKPSTLFGSTHRRARRTTTTSPSPVSPPRVLNLPRAPVRLSDLTVSTRPCSDSSVWATWGVDISSDRATNGSSPSPLSLQGPTCNLVPEPGPQGIEANTKHPVEDLQKVVLRESKSDSLVKPIE</sequence>
<feature type="region of interest" description="Disordered" evidence="1">
    <location>
        <begin position="744"/>
        <end position="770"/>
    </location>
</feature>
<accession>A0A9P4XZV8</accession>
<gene>
    <name evidence="2" type="ORF">M406DRAFT_75060</name>
</gene>
<feature type="compositionally biased region" description="Low complexity" evidence="1">
    <location>
        <begin position="624"/>
        <end position="634"/>
    </location>
</feature>
<feature type="compositionally biased region" description="Polar residues" evidence="1">
    <location>
        <begin position="649"/>
        <end position="662"/>
    </location>
</feature>
<proteinExistence type="predicted"/>
<dbReference type="AlphaFoldDB" id="A0A9P4XZV8"/>
<dbReference type="EMBL" id="MU032349">
    <property type="protein sequence ID" value="KAF3763825.1"/>
    <property type="molecule type" value="Genomic_DNA"/>
</dbReference>
<feature type="region of interest" description="Disordered" evidence="1">
    <location>
        <begin position="648"/>
        <end position="717"/>
    </location>
</feature>
<dbReference type="Proteomes" id="UP000803844">
    <property type="component" value="Unassembled WGS sequence"/>
</dbReference>
<evidence type="ECO:0000313" key="3">
    <source>
        <dbReference type="Proteomes" id="UP000803844"/>
    </source>
</evidence>